<evidence type="ECO:0000256" key="1">
    <source>
        <dbReference type="SAM" id="SignalP"/>
    </source>
</evidence>
<proteinExistence type="predicted"/>
<dbReference type="Gene3D" id="3.20.20.80">
    <property type="entry name" value="Glycosidases"/>
    <property type="match status" value="1"/>
</dbReference>
<accession>A0AAE8MLK2</accession>
<dbReference type="EMBL" id="ONZP01000659">
    <property type="protein sequence ID" value="SPJ88949.1"/>
    <property type="molecule type" value="Genomic_DNA"/>
</dbReference>
<dbReference type="Pfam" id="PF03659">
    <property type="entry name" value="Glyco_hydro_71"/>
    <property type="match status" value="1"/>
</dbReference>
<feature type="chain" id="PRO_5042174177" description="Mutanase" evidence="1">
    <location>
        <begin position="21"/>
        <end position="1094"/>
    </location>
</feature>
<dbReference type="InterPro" id="IPR005197">
    <property type="entry name" value="Glyco_hydro_71"/>
</dbReference>
<dbReference type="AlphaFoldDB" id="A0AAE8MLK2"/>
<gene>
    <name evidence="2" type="ORF">FTOL_12844</name>
</gene>
<evidence type="ECO:0000313" key="2">
    <source>
        <dbReference type="EMBL" id="SPJ88949.1"/>
    </source>
</evidence>
<dbReference type="CDD" id="cd11577">
    <property type="entry name" value="GH71"/>
    <property type="match status" value="1"/>
</dbReference>
<dbReference type="Proteomes" id="UP001187734">
    <property type="component" value="Unassembled WGS sequence"/>
</dbReference>
<evidence type="ECO:0008006" key="4">
    <source>
        <dbReference type="Google" id="ProtNLM"/>
    </source>
</evidence>
<feature type="signal peptide" evidence="1">
    <location>
        <begin position="1"/>
        <end position="20"/>
    </location>
</feature>
<evidence type="ECO:0000313" key="3">
    <source>
        <dbReference type="Proteomes" id="UP001187734"/>
    </source>
</evidence>
<keyword evidence="3" id="KW-1185">Reference proteome</keyword>
<name>A0AAE8MLK2_9HYPO</name>
<keyword evidence="1" id="KW-0732">Signal</keyword>
<dbReference type="GO" id="GO:0051118">
    <property type="term" value="F:glucan endo-1,3-alpha-glucosidase activity"/>
    <property type="evidence" value="ECO:0007669"/>
    <property type="project" value="InterPro"/>
</dbReference>
<reference evidence="2" key="1">
    <citation type="submission" date="2018-03" db="EMBL/GenBank/DDBJ databases">
        <authorList>
            <person name="Guldener U."/>
        </authorList>
    </citation>
    <scope>NUCLEOTIDE SEQUENCE</scope>
</reference>
<protein>
    <recommendedName>
        <fullName evidence="4">Mutanase</fullName>
    </recommendedName>
</protein>
<organism evidence="2 3">
    <name type="scientific">Fusarium torulosum</name>
    <dbReference type="NCBI Taxonomy" id="33205"/>
    <lineage>
        <taxon>Eukaryota</taxon>
        <taxon>Fungi</taxon>
        <taxon>Dikarya</taxon>
        <taxon>Ascomycota</taxon>
        <taxon>Pezizomycotina</taxon>
        <taxon>Sordariomycetes</taxon>
        <taxon>Hypocreomycetidae</taxon>
        <taxon>Hypocreales</taxon>
        <taxon>Nectriaceae</taxon>
        <taxon>Fusarium</taxon>
    </lineage>
</organism>
<comment type="caution">
    <text evidence="2">The sequence shown here is derived from an EMBL/GenBank/DDBJ whole genome shotgun (WGS) entry which is preliminary data.</text>
</comment>
<sequence>MRFPLLTAGFFSILCTQVAAKTAFAHFMLSNSDEFETVDWEVEMQDAMAAGIDAFMLNFAYDEDTTVQQIPPAFVTATRLGFKLAFSFDYAGNGPWPKADVIKLIKTWSVTGAYVKHEGSKPLVSAFEGPDQSEDWKDIKKETNCFFIPSWSSLGAKRALDKGTADGLFNWAAWPVGSLEMDTYTDASYIQYLRDEFGTDAAARKRYMMPVSPWFYTNLPQYNKNWMWRSDDLWYTRWQQVLDVDPEYVQIISWNDFGESHYIGRVRDSGPFRDRKIAYDYVSDDMSHDAWRRTIPAWLSLWKKGTTTVAKEELVVWYLLHEDGGCNDGGTTINTATHIQLEYPTSKVPGGGNIFFDAILTGPADVVVKFNGRTEKSYFTQGPQKGAGVYHGRQFIERDQGKEGRVEVELSRNGRVFISFLGRAIGGCGPNGYRNFNPWVGAATSPIPVTAMTSSPKVSDLVCTQGWGAGKINTLCRTTCGMGYCPLGACVCSQSGTIAKVPEDKFPMGYTRGDPNWIGLCSFACTKGYCLTDFCSDVEMPIVEPTVSPFLPTVCSEGRAKDPSDLAASALCEDTCKYGHCPIAVCTCIKQGLLKEIQSEHTKKAGVVGSAQYRIVEGKHPGAVAINNMCAFGCPYGFCPPAACTSTNENGGDNGGNSDYQPPAIYDRPVRFCPFIAFKSMEDLVDNFSSIEEQYCIPQHILWVAIIALGTITTSFNEIIKADYDKYFGYYATYVAKQSPTVMKAFLNKQSDRYFTCEVVEEVFCCDGCHFEGNLNCRYCKNTADVCEKGPYVNGQLPSIFEKKRQPCPPQYQERGNGDVNVHSVYWTLRKDKEEDFYKDVEADIGIKKEFIKWPEKSVMNTLSTGCVGLPGSTMPQKCLDQNHWFNAPQVQGFEKGDVINPKQKLQESLENIEKLKKDLGAALWEVMGGGYFSEAEDVDLVDSVMLPIFMFEEGLKSMQQVAEMGKEIKASQEKEFILHMLSSTFFLIGGLGTALAGAGLAQMGRILVLIGEAGGTALGIEGVVSDPTTAPLLIFGLVMSGRAIRDTNNVARAASIRRTMPPWEIEKFSPAVAKKIGVVDTALRERWNARLCR</sequence>